<proteinExistence type="predicted"/>
<keyword evidence="2" id="KW-1185">Reference proteome</keyword>
<dbReference type="AlphaFoldDB" id="A0AAW3ZVN4"/>
<evidence type="ECO:0000313" key="1">
    <source>
        <dbReference type="EMBL" id="MBE3607263.1"/>
    </source>
</evidence>
<protein>
    <submittedName>
        <fullName evidence="1">Uncharacterized protein</fullName>
    </submittedName>
</protein>
<sequence>MSSLSYSNSRNLSYEATKTLATIGEGSLVIKDKDSSDDTTRLNRDTASINKELYSSSLASSVDAGVDMRLFSGQGRNEIEKEYREMNKNMATIAKTLPNENSYKKAEAIFGYTWNFNRLRQSWYFTYK</sequence>
<accession>A0AAW3ZVN4</accession>
<dbReference type="EMBL" id="LIWG01000001">
    <property type="protein sequence ID" value="MBE3607263.1"/>
    <property type="molecule type" value="Genomic_DNA"/>
</dbReference>
<organism evidence="1 2">
    <name type="scientific">Campylobacter californiensis</name>
    <dbReference type="NCBI Taxonomy" id="1032243"/>
    <lineage>
        <taxon>Bacteria</taxon>
        <taxon>Pseudomonadati</taxon>
        <taxon>Campylobacterota</taxon>
        <taxon>Epsilonproteobacteria</taxon>
        <taxon>Campylobacterales</taxon>
        <taxon>Campylobacteraceae</taxon>
        <taxon>Campylobacter</taxon>
    </lineage>
</organism>
<evidence type="ECO:0000313" key="2">
    <source>
        <dbReference type="Proteomes" id="UP000650616"/>
    </source>
</evidence>
<name>A0AAW3ZVN4_9BACT</name>
<reference evidence="1 2" key="1">
    <citation type="submission" date="2015-08" db="EMBL/GenBank/DDBJ databases">
        <title>Comparative genomics of the Campylobacter concisus group.</title>
        <authorList>
            <person name="Yee E."/>
            <person name="Chapman M.H."/>
            <person name="Huynh S."/>
            <person name="Bono J.L."/>
            <person name="On S.L."/>
            <person name="St Leger J."/>
            <person name="Foster G."/>
            <person name="Parker C.T."/>
            <person name="Miller W.G."/>
        </authorList>
    </citation>
    <scope>NUCLEOTIDE SEQUENCE [LARGE SCALE GENOMIC DNA]</scope>
    <source>
        <strain evidence="1 2">RM9337</strain>
    </source>
</reference>
<dbReference type="RefSeq" id="WP_170015149.1">
    <property type="nucleotide sequence ID" value="NZ_JADBHR010000002.1"/>
</dbReference>
<gene>
    <name evidence="1" type="ORF">CCAL9337_00740</name>
</gene>
<comment type="caution">
    <text evidence="1">The sequence shown here is derived from an EMBL/GenBank/DDBJ whole genome shotgun (WGS) entry which is preliminary data.</text>
</comment>
<dbReference type="Proteomes" id="UP000650616">
    <property type="component" value="Unassembled WGS sequence"/>
</dbReference>